<evidence type="ECO:0000313" key="3">
    <source>
        <dbReference type="RefSeq" id="XP_008294646.1"/>
    </source>
</evidence>
<dbReference type="GO" id="GO:0005634">
    <property type="term" value="C:nucleus"/>
    <property type="evidence" value="ECO:0007669"/>
    <property type="project" value="TreeGrafter"/>
</dbReference>
<evidence type="ECO:0000313" key="2">
    <source>
        <dbReference type="Proteomes" id="UP000694891"/>
    </source>
</evidence>
<dbReference type="PANTHER" id="PTHR33861">
    <property type="entry name" value="PROTEIN CBG18333"/>
    <property type="match status" value="1"/>
</dbReference>
<dbReference type="GeneID" id="103368158"/>
<evidence type="ECO:0000256" key="1">
    <source>
        <dbReference type="SAM" id="MobiDB-lite"/>
    </source>
</evidence>
<dbReference type="GO" id="GO:0007144">
    <property type="term" value="P:female meiosis I"/>
    <property type="evidence" value="ECO:0007669"/>
    <property type="project" value="TreeGrafter"/>
</dbReference>
<feature type="region of interest" description="Disordered" evidence="1">
    <location>
        <begin position="454"/>
        <end position="483"/>
    </location>
</feature>
<sequence length="755" mass="84736">MASDRHHSTLSNSLFHTYQRQAGVSVGGGNSNSMALPFVSIPDASWQEQDTPSYTVWSCNAQDDLYKLTSCSQSGIKSRKPDIAGCDGETDLQDLVSNILDEADSQDSYLCQGSIPNPIWSPKTLTEELLQYFQSDASTQHNPSFPPNQLSHETFGKTQQLSVNQDVKELSQQSSGFANNQTWLFNLPNGDSYCRPAQKLPSVAPMPNAGSTYPSQTQPVSMSAYNDRGIGQPMNNFLNLSDIFRPQSATSSSCFDPFHEDNLIQNSVKSIYSEQYVPEDINQLVSSFQSVMADSVYHGDFPNTHKLALGMHHEDSMAEEWEITSPAMSTQSTPAMQIPKQLVGEFGTRQRERTEGVRKQTFKCDAFQDRCDFTPQNTECFQQSKPFSAPLNIPNQYQNKMTVHRENINVSMNQYSNHHIQLSQIQNKIKPQIQKEKKRMHMSGVLGEDFSRRPQTNAHMREGDKQHLSQSPHFDFQSSQQSQSSIFSGGNVQQVMPFMYPGNDLRRQPSMSINSNFSSRSTLPYGSGVPGANVGDMISANDSQAFNSYVGDIRTHRAESTCHVPASAMTTSVLMNQGGPVIQPCFYLCECYEQWRFLEKERKKIEATLKTVFRKGPAGVTNMNLPKTPPYPTTIDHLIVNQTRQYTKVESLLERMECLCSTPLCSNIHAALKRHHMAICITQARCMDTANMTKHQRQKPHFTEDRGPLLLSISVKDLAASTRKLRTALWCALQMTLPKAGKMQYHVNKEDTCSV</sequence>
<dbReference type="Pfam" id="PF15189">
    <property type="entry name" value="MEIOC"/>
    <property type="match status" value="1"/>
</dbReference>
<dbReference type="AlphaFoldDB" id="A0A9Y4KPN9"/>
<accession>A0A9Y4KPN9</accession>
<organism evidence="2 3">
    <name type="scientific">Stegastes partitus</name>
    <name type="common">bicolor damselfish</name>
    <dbReference type="NCBI Taxonomy" id="144197"/>
    <lineage>
        <taxon>Eukaryota</taxon>
        <taxon>Metazoa</taxon>
        <taxon>Chordata</taxon>
        <taxon>Craniata</taxon>
        <taxon>Vertebrata</taxon>
        <taxon>Euteleostomi</taxon>
        <taxon>Actinopterygii</taxon>
        <taxon>Neopterygii</taxon>
        <taxon>Teleostei</taxon>
        <taxon>Neoteleostei</taxon>
        <taxon>Acanthomorphata</taxon>
        <taxon>Ovalentaria</taxon>
        <taxon>Pomacentridae</taxon>
        <taxon>Stegastes</taxon>
    </lineage>
</organism>
<dbReference type="GO" id="GO:0048255">
    <property type="term" value="P:mRNA stabilization"/>
    <property type="evidence" value="ECO:0007669"/>
    <property type="project" value="TreeGrafter"/>
</dbReference>
<gene>
    <name evidence="3" type="primary">LOC103368158</name>
</gene>
<protein>
    <submittedName>
        <fullName evidence="3">Uncharacterized protein LOC103368158</fullName>
    </submittedName>
</protein>
<name>A0A9Y4KPN9_9TELE</name>
<dbReference type="GO" id="GO:0007141">
    <property type="term" value="P:male meiosis I"/>
    <property type="evidence" value="ECO:0007669"/>
    <property type="project" value="TreeGrafter"/>
</dbReference>
<reference evidence="3" key="1">
    <citation type="submission" date="2025-08" db="UniProtKB">
        <authorList>
            <consortium name="RefSeq"/>
        </authorList>
    </citation>
    <scope>IDENTIFICATION</scope>
</reference>
<dbReference type="PANTHER" id="PTHR33861:SF4">
    <property type="entry name" value="MEIOSIS-SPECIFIC COILED-COIL DOMAIN-CONTAINING PROTEIN MEIOC"/>
    <property type="match status" value="1"/>
</dbReference>
<keyword evidence="2" id="KW-1185">Reference proteome</keyword>
<dbReference type="RefSeq" id="XP_008294646.1">
    <property type="nucleotide sequence ID" value="XM_008296424.1"/>
</dbReference>
<dbReference type="InterPro" id="IPR027963">
    <property type="entry name" value="MEIOC"/>
</dbReference>
<dbReference type="GO" id="GO:0005737">
    <property type="term" value="C:cytoplasm"/>
    <property type="evidence" value="ECO:0007669"/>
    <property type="project" value="TreeGrafter"/>
</dbReference>
<feature type="compositionally biased region" description="Low complexity" evidence="1">
    <location>
        <begin position="469"/>
        <end position="483"/>
    </location>
</feature>
<dbReference type="Proteomes" id="UP000694891">
    <property type="component" value="Unplaced"/>
</dbReference>
<proteinExistence type="predicted"/>